<dbReference type="Pfam" id="PF00330">
    <property type="entry name" value="Aconitase"/>
    <property type="match status" value="1"/>
</dbReference>
<evidence type="ECO:0000256" key="4">
    <source>
        <dbReference type="ARBA" id="ARBA00022430"/>
    </source>
</evidence>
<evidence type="ECO:0000313" key="15">
    <source>
        <dbReference type="Proteomes" id="UP000634206"/>
    </source>
</evidence>
<comment type="subunit">
    <text evidence="12">Heterodimer of LeuC and LeuD.</text>
</comment>
<keyword evidence="10 12" id="KW-0456">Lyase</keyword>
<accession>A0AAE2VC32</accession>
<keyword evidence="15" id="KW-1185">Reference proteome</keyword>
<dbReference type="InterPro" id="IPR004430">
    <property type="entry name" value="3-IsopropMal_deHydase_lsu"/>
</dbReference>
<keyword evidence="9 12" id="KW-0411">Iron-sulfur</keyword>
<dbReference type="GO" id="GO:0003861">
    <property type="term" value="F:3-isopropylmalate dehydratase activity"/>
    <property type="evidence" value="ECO:0007669"/>
    <property type="project" value="UniProtKB-UniRule"/>
</dbReference>
<comment type="function">
    <text evidence="2 12">Catalyzes the isomerization between 2-isopropylmalate and 3-isopropylmalate, via the formation of 2-isopropylmaleate.</text>
</comment>
<sequence>MGKNLYQKVWDEHSVGSLADGRTQLFIGSHLIHEVTSPQAFGMLRDLGLTVKYPHRTFATVDHIVPTDNQQRPFSDPLADAMISELRKNVEEFDITYFDLASGMQGIVHIVGPEQGITQPGTTIVCGDSHTATHGAFGAIAFGIGTTQVRDVLATQTIAMEKLKVRRINVEGELLPGVYAKDVALHIIRLLGANGGIGYAYEYGGSVFDQFTMEERMTVCNMSIEGGARCGYVNPDQTTFDYLANRPYSPNDSQWPETVKRWSAYASDPDADYEDVVNIKAEDIEPTVTWGISPDHGIAISETIPDPAEAKTEGEKATIDEALEYMKLPAGAPIKGTPIDVAFIGSCTNGRISDFREVAQYLKGRKVADGITALAVPGSQITAAICQKEGIDQIFIDAGFEWRAAGCSMCLAMNPDKLKGDQLCASSSNRNFKGRQGSSTGRTVLMSPLMVAAAAIEGRVADAREVFTVN</sequence>
<keyword evidence="7 12" id="KW-0479">Metal-binding</keyword>
<dbReference type="NCBIfam" id="TIGR00170">
    <property type="entry name" value="leuC"/>
    <property type="match status" value="1"/>
</dbReference>
<keyword evidence="5 12" id="KW-0004">4Fe-4S</keyword>
<gene>
    <name evidence="12 14" type="primary">leuC</name>
    <name evidence="14" type="ORF">JIN83_09285</name>
</gene>
<evidence type="ECO:0000256" key="11">
    <source>
        <dbReference type="ARBA" id="ARBA00023304"/>
    </source>
</evidence>
<organism evidence="14 15">
    <name type="scientific">Oceaniferula flava</name>
    <dbReference type="NCBI Taxonomy" id="2800421"/>
    <lineage>
        <taxon>Bacteria</taxon>
        <taxon>Pseudomonadati</taxon>
        <taxon>Verrucomicrobiota</taxon>
        <taxon>Verrucomicrobiia</taxon>
        <taxon>Verrucomicrobiales</taxon>
        <taxon>Verrucomicrobiaceae</taxon>
        <taxon>Oceaniferula</taxon>
    </lineage>
</organism>
<feature type="binding site" evidence="12">
    <location>
        <position position="347"/>
    </location>
    <ligand>
        <name>[4Fe-4S] cluster</name>
        <dbReference type="ChEBI" id="CHEBI:49883"/>
    </ligand>
</feature>
<dbReference type="RefSeq" id="WP_309489761.1">
    <property type="nucleotide sequence ID" value="NZ_JAENIG010000005.1"/>
</dbReference>
<evidence type="ECO:0000256" key="12">
    <source>
        <dbReference type="HAMAP-Rule" id="MF_01026"/>
    </source>
</evidence>
<dbReference type="EMBL" id="JAENIG010000005">
    <property type="protein sequence ID" value="MBK1855150.1"/>
    <property type="molecule type" value="Genomic_DNA"/>
</dbReference>
<reference evidence="14" key="1">
    <citation type="submission" date="2021-01" db="EMBL/GenBank/DDBJ databases">
        <title>Modified the classification status of verrucomicrobia.</title>
        <authorList>
            <person name="Feng X."/>
        </authorList>
    </citation>
    <scope>NUCLEOTIDE SEQUENCE</scope>
    <source>
        <strain evidence="14">5K15</strain>
    </source>
</reference>
<dbReference type="InterPro" id="IPR033941">
    <property type="entry name" value="IPMI_cat"/>
</dbReference>
<keyword evidence="4 12" id="KW-0432">Leucine biosynthesis</keyword>
<dbReference type="NCBIfam" id="NF004016">
    <property type="entry name" value="PRK05478.1"/>
    <property type="match status" value="1"/>
</dbReference>
<dbReference type="SUPFAM" id="SSF53732">
    <property type="entry name" value="Aconitase iron-sulfur domain"/>
    <property type="match status" value="1"/>
</dbReference>
<dbReference type="PRINTS" id="PR00415">
    <property type="entry name" value="ACONITASE"/>
</dbReference>
<comment type="pathway">
    <text evidence="3 12">Amino-acid biosynthesis; L-leucine biosynthesis; L-leucine from 3-methyl-2-oxobutanoate: step 2/4.</text>
</comment>
<feature type="domain" description="Aconitase/3-isopropylmalate dehydratase large subunit alpha/beta/alpha" evidence="13">
    <location>
        <begin position="7"/>
        <end position="458"/>
    </location>
</feature>
<dbReference type="InterPro" id="IPR015931">
    <property type="entry name" value="Acnase/IPM_dHydase_lsu_aba_1/3"/>
</dbReference>
<keyword evidence="6 12" id="KW-0028">Amino-acid biosynthesis</keyword>
<feature type="binding site" evidence="12">
    <location>
        <position position="407"/>
    </location>
    <ligand>
        <name>[4Fe-4S] cluster</name>
        <dbReference type="ChEBI" id="CHEBI:49883"/>
    </ligand>
</feature>
<dbReference type="InterPro" id="IPR050067">
    <property type="entry name" value="IPM_dehydratase_rel_enz"/>
</dbReference>
<dbReference type="CDD" id="cd01583">
    <property type="entry name" value="IPMI"/>
    <property type="match status" value="1"/>
</dbReference>
<comment type="caution">
    <text evidence="14">The sequence shown here is derived from an EMBL/GenBank/DDBJ whole genome shotgun (WGS) entry which is preliminary data.</text>
</comment>
<evidence type="ECO:0000259" key="13">
    <source>
        <dbReference type="Pfam" id="PF00330"/>
    </source>
</evidence>
<dbReference type="EC" id="4.2.1.33" evidence="12"/>
<name>A0AAE2VC32_9BACT</name>
<dbReference type="PROSITE" id="PS01244">
    <property type="entry name" value="ACONITASE_2"/>
    <property type="match status" value="1"/>
</dbReference>
<dbReference type="AlphaFoldDB" id="A0AAE2VC32"/>
<dbReference type="GO" id="GO:0046872">
    <property type="term" value="F:metal ion binding"/>
    <property type="evidence" value="ECO:0007669"/>
    <property type="project" value="UniProtKB-KW"/>
</dbReference>
<evidence type="ECO:0000256" key="1">
    <source>
        <dbReference type="ARBA" id="ARBA00000491"/>
    </source>
</evidence>
<feature type="binding site" evidence="12">
    <location>
        <position position="410"/>
    </location>
    <ligand>
        <name>[4Fe-4S] cluster</name>
        <dbReference type="ChEBI" id="CHEBI:49883"/>
    </ligand>
</feature>
<evidence type="ECO:0000256" key="5">
    <source>
        <dbReference type="ARBA" id="ARBA00022485"/>
    </source>
</evidence>
<dbReference type="Proteomes" id="UP000634206">
    <property type="component" value="Unassembled WGS sequence"/>
</dbReference>
<dbReference type="GO" id="GO:0051539">
    <property type="term" value="F:4 iron, 4 sulfur cluster binding"/>
    <property type="evidence" value="ECO:0007669"/>
    <property type="project" value="UniProtKB-KW"/>
</dbReference>
<evidence type="ECO:0000256" key="9">
    <source>
        <dbReference type="ARBA" id="ARBA00023014"/>
    </source>
</evidence>
<comment type="cofactor">
    <cofactor evidence="12">
        <name>[4Fe-4S] cluster</name>
        <dbReference type="ChEBI" id="CHEBI:49883"/>
    </cofactor>
    <text evidence="12">Binds 1 [4Fe-4S] cluster per subunit.</text>
</comment>
<comment type="catalytic activity">
    <reaction evidence="1 12">
        <text>(2R,3S)-3-isopropylmalate = (2S)-2-isopropylmalate</text>
        <dbReference type="Rhea" id="RHEA:32287"/>
        <dbReference type="ChEBI" id="CHEBI:1178"/>
        <dbReference type="ChEBI" id="CHEBI:35121"/>
        <dbReference type="EC" id="4.2.1.33"/>
    </reaction>
</comment>
<evidence type="ECO:0000256" key="7">
    <source>
        <dbReference type="ARBA" id="ARBA00022723"/>
    </source>
</evidence>
<keyword evidence="11 12" id="KW-0100">Branched-chain amino acid biosynthesis</keyword>
<keyword evidence="8 12" id="KW-0408">Iron</keyword>
<evidence type="ECO:0000256" key="3">
    <source>
        <dbReference type="ARBA" id="ARBA00004729"/>
    </source>
</evidence>
<dbReference type="Gene3D" id="3.30.499.10">
    <property type="entry name" value="Aconitase, domain 3"/>
    <property type="match status" value="2"/>
</dbReference>
<dbReference type="GO" id="GO:0009098">
    <property type="term" value="P:L-leucine biosynthetic process"/>
    <property type="evidence" value="ECO:0007669"/>
    <property type="project" value="UniProtKB-UniRule"/>
</dbReference>
<protein>
    <recommendedName>
        <fullName evidence="12">3-isopropylmalate dehydratase large subunit</fullName>
        <ecNumber evidence="12">4.2.1.33</ecNumber>
    </recommendedName>
    <alternativeName>
        <fullName evidence="12">Alpha-IPM isomerase</fullName>
        <shortName evidence="12">IPMI</shortName>
    </alternativeName>
    <alternativeName>
        <fullName evidence="12">Isopropylmalate isomerase</fullName>
    </alternativeName>
</protein>
<dbReference type="InterPro" id="IPR036008">
    <property type="entry name" value="Aconitase_4Fe-4S_dom"/>
</dbReference>
<dbReference type="HAMAP" id="MF_01026">
    <property type="entry name" value="LeuC_type1"/>
    <property type="match status" value="1"/>
</dbReference>
<proteinExistence type="inferred from homology"/>
<dbReference type="NCBIfam" id="NF009116">
    <property type="entry name" value="PRK12466.1"/>
    <property type="match status" value="1"/>
</dbReference>
<evidence type="ECO:0000256" key="10">
    <source>
        <dbReference type="ARBA" id="ARBA00023239"/>
    </source>
</evidence>
<evidence type="ECO:0000256" key="8">
    <source>
        <dbReference type="ARBA" id="ARBA00023004"/>
    </source>
</evidence>
<dbReference type="InterPro" id="IPR018136">
    <property type="entry name" value="Aconitase_4Fe-4S_BS"/>
</dbReference>
<evidence type="ECO:0000256" key="2">
    <source>
        <dbReference type="ARBA" id="ARBA00002695"/>
    </source>
</evidence>
<comment type="similarity">
    <text evidence="12">Belongs to the aconitase/IPM isomerase family. LeuC type 1 subfamily.</text>
</comment>
<dbReference type="PANTHER" id="PTHR43822">
    <property type="entry name" value="HOMOACONITASE, MITOCHONDRIAL-RELATED"/>
    <property type="match status" value="1"/>
</dbReference>
<dbReference type="PANTHER" id="PTHR43822:SF9">
    <property type="entry name" value="3-ISOPROPYLMALATE DEHYDRATASE"/>
    <property type="match status" value="1"/>
</dbReference>
<evidence type="ECO:0000313" key="14">
    <source>
        <dbReference type="EMBL" id="MBK1855150.1"/>
    </source>
</evidence>
<dbReference type="InterPro" id="IPR001030">
    <property type="entry name" value="Acoase/IPM_deHydtase_lsu_aba"/>
</dbReference>
<evidence type="ECO:0000256" key="6">
    <source>
        <dbReference type="ARBA" id="ARBA00022605"/>
    </source>
</evidence>